<dbReference type="InterPro" id="IPR034754">
    <property type="entry name" value="GEMIN8"/>
</dbReference>
<dbReference type="Pfam" id="PF15348">
    <property type="entry name" value="GEMIN8"/>
    <property type="match status" value="1"/>
</dbReference>
<sequence length="101" mass="11854">MRNIMILQKLGCEATKHLQKGHESPFCFPMELLPQCSDYKTGNSWIIIVHKDSIPKILAVEVTMQLNIDKCHDRKQAKSWPVVSLKNYDYSFYQQQQQQQN</sequence>
<dbReference type="Proteomes" id="UP001488838">
    <property type="component" value="Unassembled WGS sequence"/>
</dbReference>
<gene>
    <name evidence="1" type="ORF">U0070_025900</name>
</gene>
<evidence type="ECO:0000313" key="1">
    <source>
        <dbReference type="EMBL" id="KAK7805575.1"/>
    </source>
</evidence>
<protein>
    <submittedName>
        <fullName evidence="1">Uncharacterized protein</fullName>
    </submittedName>
</protein>
<accession>A0AAW0HTY3</accession>
<keyword evidence="2" id="KW-1185">Reference proteome</keyword>
<evidence type="ECO:0000313" key="2">
    <source>
        <dbReference type="Proteomes" id="UP001488838"/>
    </source>
</evidence>
<name>A0AAW0HTY3_MYOGA</name>
<organism evidence="1 2">
    <name type="scientific">Myodes glareolus</name>
    <name type="common">Bank vole</name>
    <name type="synonym">Clethrionomys glareolus</name>
    <dbReference type="NCBI Taxonomy" id="447135"/>
    <lineage>
        <taxon>Eukaryota</taxon>
        <taxon>Metazoa</taxon>
        <taxon>Chordata</taxon>
        <taxon>Craniata</taxon>
        <taxon>Vertebrata</taxon>
        <taxon>Euteleostomi</taxon>
        <taxon>Mammalia</taxon>
        <taxon>Eutheria</taxon>
        <taxon>Euarchontoglires</taxon>
        <taxon>Glires</taxon>
        <taxon>Rodentia</taxon>
        <taxon>Myomorpha</taxon>
        <taxon>Muroidea</taxon>
        <taxon>Cricetidae</taxon>
        <taxon>Arvicolinae</taxon>
        <taxon>Myodes</taxon>
    </lineage>
</organism>
<dbReference type="AlphaFoldDB" id="A0AAW0HTY3"/>
<reference evidence="1 2" key="1">
    <citation type="journal article" date="2023" name="bioRxiv">
        <title>Conserved and derived expression patterns and positive selection on dental genes reveal complex evolutionary context of ever-growing rodent molars.</title>
        <authorList>
            <person name="Calamari Z.T."/>
            <person name="Song A."/>
            <person name="Cohen E."/>
            <person name="Akter M."/>
            <person name="Roy R.D."/>
            <person name="Hallikas O."/>
            <person name="Christensen M.M."/>
            <person name="Li P."/>
            <person name="Marangoni P."/>
            <person name="Jernvall J."/>
            <person name="Klein O.D."/>
        </authorList>
    </citation>
    <scope>NUCLEOTIDE SEQUENCE [LARGE SCALE GENOMIC DNA]</scope>
    <source>
        <strain evidence="1">V071</strain>
    </source>
</reference>
<dbReference type="GO" id="GO:0032797">
    <property type="term" value="C:SMN complex"/>
    <property type="evidence" value="ECO:0007669"/>
    <property type="project" value="InterPro"/>
</dbReference>
<proteinExistence type="predicted"/>
<dbReference type="EMBL" id="JBBHLL010000337">
    <property type="protein sequence ID" value="KAK7805575.1"/>
    <property type="molecule type" value="Genomic_DNA"/>
</dbReference>
<dbReference type="GO" id="GO:0000387">
    <property type="term" value="P:spliceosomal snRNP assembly"/>
    <property type="evidence" value="ECO:0007669"/>
    <property type="project" value="InterPro"/>
</dbReference>
<comment type="caution">
    <text evidence="1">The sequence shown here is derived from an EMBL/GenBank/DDBJ whole genome shotgun (WGS) entry which is preliminary data.</text>
</comment>